<feature type="domain" description="Anti-sigma K factor RskA C-terminal" evidence="2">
    <location>
        <begin position="116"/>
        <end position="278"/>
    </location>
</feature>
<name>A0A847S3G1_9BACT</name>
<dbReference type="Pfam" id="PF10099">
    <property type="entry name" value="RskA_C"/>
    <property type="match status" value="1"/>
</dbReference>
<keyword evidence="4" id="KW-1185">Reference proteome</keyword>
<dbReference type="InterPro" id="IPR051474">
    <property type="entry name" value="Anti-sigma-K/W_factor"/>
</dbReference>
<dbReference type="GO" id="GO:0005886">
    <property type="term" value="C:plasma membrane"/>
    <property type="evidence" value="ECO:0007669"/>
    <property type="project" value="InterPro"/>
</dbReference>
<evidence type="ECO:0000259" key="2">
    <source>
        <dbReference type="Pfam" id="PF10099"/>
    </source>
</evidence>
<dbReference type="GO" id="GO:0016989">
    <property type="term" value="F:sigma factor antagonist activity"/>
    <property type="evidence" value="ECO:0007669"/>
    <property type="project" value="TreeGrafter"/>
</dbReference>
<dbReference type="GO" id="GO:0006417">
    <property type="term" value="P:regulation of translation"/>
    <property type="evidence" value="ECO:0007669"/>
    <property type="project" value="TreeGrafter"/>
</dbReference>
<evidence type="ECO:0000313" key="3">
    <source>
        <dbReference type="EMBL" id="NLR66061.1"/>
    </source>
</evidence>
<dbReference type="AlphaFoldDB" id="A0A847S3G1"/>
<dbReference type="PANTHER" id="PTHR37461">
    <property type="entry name" value="ANTI-SIGMA-K FACTOR RSKA"/>
    <property type="match status" value="1"/>
</dbReference>
<feature type="transmembrane region" description="Helical" evidence="1">
    <location>
        <begin position="115"/>
        <end position="135"/>
    </location>
</feature>
<keyword evidence="1" id="KW-0812">Transmembrane</keyword>
<dbReference type="RefSeq" id="WP_168872015.1">
    <property type="nucleotide sequence ID" value="NZ_JABAIA010000002.1"/>
</dbReference>
<protein>
    <recommendedName>
        <fullName evidence="2">Anti-sigma K factor RskA C-terminal domain-containing protein</fullName>
    </recommendedName>
</protein>
<keyword evidence="1" id="KW-0472">Membrane</keyword>
<dbReference type="Proteomes" id="UP000570474">
    <property type="component" value="Unassembled WGS sequence"/>
</dbReference>
<evidence type="ECO:0000256" key="1">
    <source>
        <dbReference type="SAM" id="Phobius"/>
    </source>
</evidence>
<accession>A0A847S3G1</accession>
<dbReference type="EMBL" id="JABAIA010000002">
    <property type="protein sequence ID" value="NLR66061.1"/>
    <property type="molecule type" value="Genomic_DNA"/>
</dbReference>
<dbReference type="PANTHER" id="PTHR37461:SF1">
    <property type="entry name" value="ANTI-SIGMA-K FACTOR RSKA"/>
    <property type="match status" value="1"/>
</dbReference>
<reference evidence="3 4" key="1">
    <citation type="submission" date="2020-04" db="EMBL/GenBank/DDBJ databases">
        <authorList>
            <person name="Yin C."/>
        </authorList>
    </citation>
    <scope>NUCLEOTIDE SEQUENCE [LARGE SCALE GENOMIC DNA]</scope>
    <source>
        <strain evidence="3 4">Ae27</strain>
    </source>
</reference>
<organism evidence="3 4">
    <name type="scientific">Chitinophaga varians</name>
    <dbReference type="NCBI Taxonomy" id="2202339"/>
    <lineage>
        <taxon>Bacteria</taxon>
        <taxon>Pseudomonadati</taxon>
        <taxon>Bacteroidota</taxon>
        <taxon>Chitinophagia</taxon>
        <taxon>Chitinophagales</taxon>
        <taxon>Chitinophagaceae</taxon>
        <taxon>Chitinophaga</taxon>
    </lineage>
</organism>
<comment type="caution">
    <text evidence="3">The sequence shown here is derived from an EMBL/GenBank/DDBJ whole genome shotgun (WGS) entry which is preliminary data.</text>
</comment>
<gene>
    <name evidence="3" type="ORF">HGH92_17270</name>
</gene>
<sequence length="290" mass="32321">MDAQFIISSGLIELYTAGLTSEMESRELEAAMHQYPEVAAAVTTCQRNMEEYVKLQSVSPPESIKTRLLNLIHTDSLTPDTATTNAAIPQLTKTSPMEQTNVLSVPETKGVSWKWIAAAAAVLLIGSVILNFFYFNRWKEFREYKDKYQSLLLSQNSIISKTNEYKTRLEKLTESMEIMENPKVMKVAMPGTPAFPTAVATVFWNQDNKQVYLKVNNLPEPAADKQYQLWAIVDGKPVDMGVFEMGDTASLLQKMKITGKAQMFAVTLEKKGGAVSPTMEQMYVAGKIPG</sequence>
<dbReference type="InterPro" id="IPR018764">
    <property type="entry name" value="RskA_C"/>
</dbReference>
<proteinExistence type="predicted"/>
<evidence type="ECO:0000313" key="4">
    <source>
        <dbReference type="Proteomes" id="UP000570474"/>
    </source>
</evidence>
<keyword evidence="1" id="KW-1133">Transmembrane helix</keyword>